<dbReference type="KEGG" id="aft:BBF96_08790"/>
<proteinExistence type="predicted"/>
<evidence type="ECO:0000313" key="2">
    <source>
        <dbReference type="Proteomes" id="UP000267250"/>
    </source>
</evidence>
<dbReference type="AlphaFoldDB" id="A0A3S9SYU6"/>
<dbReference type="EMBL" id="CP016379">
    <property type="protein sequence ID" value="AZR73469.1"/>
    <property type="molecule type" value="Genomic_DNA"/>
</dbReference>
<dbReference type="Proteomes" id="UP000267250">
    <property type="component" value="Chromosome"/>
</dbReference>
<reference evidence="1 2" key="1">
    <citation type="submission" date="2016-07" db="EMBL/GenBank/DDBJ databases">
        <title>Genome and transcriptome analysis of iron-reducing fermentative bacteria Anoxybacter fermentans.</title>
        <authorList>
            <person name="Zeng X."/>
            <person name="Shao Z."/>
        </authorList>
    </citation>
    <scope>NUCLEOTIDE SEQUENCE [LARGE SCALE GENOMIC DNA]</scope>
    <source>
        <strain evidence="1 2">DY22613</strain>
    </source>
</reference>
<dbReference type="SUPFAM" id="SSF69318">
    <property type="entry name" value="Integrin alpha N-terminal domain"/>
    <property type="match status" value="2"/>
</dbReference>
<gene>
    <name evidence="1" type="ORF">BBF96_08790</name>
</gene>
<dbReference type="OrthoDB" id="1653343at2"/>
<dbReference type="InterPro" id="IPR028994">
    <property type="entry name" value="Integrin_alpha_N"/>
</dbReference>
<accession>A0A3S9SYU6</accession>
<organism evidence="1 2">
    <name type="scientific">Anoxybacter fermentans</name>
    <dbReference type="NCBI Taxonomy" id="1323375"/>
    <lineage>
        <taxon>Bacteria</taxon>
        <taxon>Bacillati</taxon>
        <taxon>Bacillota</taxon>
        <taxon>Clostridia</taxon>
        <taxon>Halanaerobiales</taxon>
        <taxon>Anoxybacter</taxon>
    </lineage>
</organism>
<protein>
    <recommendedName>
        <fullName evidence="3">VCBS repeat-containing protein</fullName>
    </recommendedName>
</protein>
<keyword evidence="2" id="KW-1185">Reference proteome</keyword>
<evidence type="ECO:0008006" key="3">
    <source>
        <dbReference type="Google" id="ProtNLM"/>
    </source>
</evidence>
<dbReference type="PROSITE" id="PS51257">
    <property type="entry name" value="PROKAR_LIPOPROTEIN"/>
    <property type="match status" value="1"/>
</dbReference>
<sequence>MQKKVVYFLVIMLLTMSISCIAERNYQIKRIASIGYWPTAFFQAGDVNGDNIPEIIYHLDNFLNLKVNSLINEPVEILDQIDSGSSTSVEIADLNGNGINEIIVGQDSFPAYFGTPYLYVIEFNGKEYKKIWRSSEIGDIIKMWPLNENGKLKFIVYVYRDEKPKNIENIMYILEYTDDFKMKGPIILSGPIVYVGKINDENENGIVVLTKEVSSIDLIRYEATDYRGSRLFNYIIPKVFKLEGDNLVESSEKVPLLETQIWGWLTLDLNNDGKLEYIIGTFDNLKPCFKIFEGDKLVYKSDVLTTKHQKWRLDLAVGDIEGDGKREVVMTFGYKLSYTDDGYQLSEDFKDIFDTYPAIFQIELADVDNDGKDEILFLAGSQDEYEFLMDYQSYLYMLDIE</sequence>
<name>A0A3S9SYU6_9FIRM</name>
<dbReference type="RefSeq" id="WP_127016810.1">
    <property type="nucleotide sequence ID" value="NZ_CP016379.1"/>
</dbReference>
<evidence type="ECO:0000313" key="1">
    <source>
        <dbReference type="EMBL" id="AZR73469.1"/>
    </source>
</evidence>